<evidence type="ECO:0000313" key="4">
    <source>
        <dbReference type="Proteomes" id="UP000681041"/>
    </source>
</evidence>
<proteinExistence type="predicted"/>
<organism evidence="3 4">
    <name type="scientific">Methanobacterium alkalithermotolerans</name>
    <dbReference type="NCBI Taxonomy" id="2731220"/>
    <lineage>
        <taxon>Archaea</taxon>
        <taxon>Methanobacteriati</taxon>
        <taxon>Methanobacteriota</taxon>
        <taxon>Methanomada group</taxon>
        <taxon>Methanobacteria</taxon>
        <taxon>Methanobacteriales</taxon>
        <taxon>Methanobacteriaceae</taxon>
        <taxon>Methanobacterium</taxon>
    </lineage>
</organism>
<dbReference type="RefSeq" id="WP_211532829.1">
    <property type="nucleotide sequence ID" value="NZ_CP058560.1"/>
</dbReference>
<dbReference type="Pfam" id="PF09869">
    <property type="entry name" value="KH_DUF2096_C"/>
    <property type="match status" value="1"/>
</dbReference>
<dbReference type="KEGG" id="meme:HYG87_08920"/>
<keyword evidence="4" id="KW-1185">Reference proteome</keyword>
<dbReference type="InterPro" id="IPR056730">
    <property type="entry name" value="DUF2096_C"/>
</dbReference>
<dbReference type="AlphaFoldDB" id="A0A8T8K7R0"/>
<name>A0A8T8K7R0_9EURY</name>
<protein>
    <submittedName>
        <fullName evidence="3">DUF2096 domain-containing protein</fullName>
    </submittedName>
</protein>
<sequence>MSSLVVEQTWLVLVDLLTDLKNKGIDVPTSINEDIRLLRTSINFYKADTTHPDMMKELKRINDSINSIQDQLLNLAQDVSEKYYNEWLEKLKKVSLGEEIYKTSKTKSRFMVGAPPGFNAARVTLKEPLAEERVQDIAEDNNLIIEFVEDNVIAIYGHGDNVKNGLKKIGSFFKDY</sequence>
<dbReference type="InterPro" id="IPR056731">
    <property type="entry name" value="DUF2096_N"/>
</dbReference>
<dbReference type="EMBL" id="CP058560">
    <property type="protein sequence ID" value="QUH23872.1"/>
    <property type="molecule type" value="Genomic_DNA"/>
</dbReference>
<evidence type="ECO:0000313" key="3">
    <source>
        <dbReference type="EMBL" id="QUH23872.1"/>
    </source>
</evidence>
<dbReference type="InterPro" id="IPR017098">
    <property type="entry name" value="UCP037052"/>
</dbReference>
<feature type="domain" description="DUF2096" evidence="1">
    <location>
        <begin position="117"/>
        <end position="174"/>
    </location>
</feature>
<dbReference type="GeneID" id="64820883"/>
<evidence type="ECO:0000259" key="2">
    <source>
        <dbReference type="Pfam" id="PF23100"/>
    </source>
</evidence>
<reference evidence="3" key="1">
    <citation type="submission" date="2020-07" db="EMBL/GenBank/DDBJ databases">
        <title>Methanobacterium. sp. MethCan genome.</title>
        <authorList>
            <person name="Postec A."/>
            <person name="Quemeneur M."/>
        </authorList>
    </citation>
    <scope>NUCLEOTIDE SEQUENCE</scope>
    <source>
        <strain evidence="3">MethCAN</strain>
    </source>
</reference>
<accession>A0A8T8K7R0</accession>
<dbReference type="OrthoDB" id="81978at2157"/>
<feature type="domain" description="DUF2096" evidence="2">
    <location>
        <begin position="6"/>
        <end position="100"/>
    </location>
</feature>
<dbReference type="Pfam" id="PF23100">
    <property type="entry name" value="DUF2096_N"/>
    <property type="match status" value="1"/>
</dbReference>
<evidence type="ECO:0000259" key="1">
    <source>
        <dbReference type="Pfam" id="PF09869"/>
    </source>
</evidence>
<dbReference type="PIRSF" id="PIRSF037052">
    <property type="entry name" value="UCP037052"/>
    <property type="match status" value="1"/>
</dbReference>
<dbReference type="Proteomes" id="UP000681041">
    <property type="component" value="Chromosome"/>
</dbReference>
<gene>
    <name evidence="3" type="ORF">HYG87_08920</name>
</gene>